<feature type="compositionally biased region" description="Basic and acidic residues" evidence="1">
    <location>
        <begin position="514"/>
        <end position="538"/>
    </location>
</feature>
<protein>
    <submittedName>
        <fullName evidence="2">Uncharacterized protein</fullName>
    </submittedName>
</protein>
<name>A0A2B4S8J1_STYPI</name>
<feature type="region of interest" description="Disordered" evidence="1">
    <location>
        <begin position="76"/>
        <end position="96"/>
    </location>
</feature>
<feature type="compositionally biased region" description="Basic and acidic residues" evidence="1">
    <location>
        <begin position="447"/>
        <end position="462"/>
    </location>
</feature>
<evidence type="ECO:0000256" key="1">
    <source>
        <dbReference type="SAM" id="MobiDB-lite"/>
    </source>
</evidence>
<sequence>MAYLRQQPVNTLCLAELSQSSAKVLRLQDLLALHLPKSYSRMRLLHTSRFVRTTQFTFGARPKSSRISSGRIAKAIRSSSTGQRKHRVKRRAGVRSTDRPLLNPKQIVTPQSGQNVIVSGGSFVNDLFEKPLAVRVSDDVTMTIFQPLIVPGTTSSPIKRAFTSSFCHDSDLGGVAHPLTRSSGKSSVVSSLGRTYSQDGETRAQSQVTVAAQQRAEAAYRRQRMAQEREQTAVLRAEMEVERARMLKEMTCGSRRPSYCLELENLKEEAPDDVRKNLVECLKDYSTIEEKNARNSLPNEYPKSAVIMRSESRDETGANQNTEHQSQESDENENLERRSSTEQNSDKDLCLSVEQQPSLPTGKIGSPQAFPGSVRIEENKQTRGYSGDEKPRRRSGMEQILALKVNKEKTIEETSQEIDGPQKRKRNEEASIVQDSDTNQSQTFGKRVVDSKDVTAITRDDSVGVSGENSTAQDDSVKVTSPNGPVPIGETTNDVNYASSDTHPVAVTENVNEEQTRLETKDKNDEGEHHQHLNEKSDNAANGTEPRQTVIKGSKGQDPEKIESSLANIALSENEDGNVGTENDKNEQFDQLRQITLQGK</sequence>
<gene>
    <name evidence="2" type="ORF">AWC38_SpisGene9117</name>
</gene>
<dbReference type="Proteomes" id="UP000225706">
    <property type="component" value="Unassembled WGS sequence"/>
</dbReference>
<feature type="compositionally biased region" description="Polar residues" evidence="1">
    <location>
        <begin position="467"/>
        <end position="483"/>
    </location>
</feature>
<feature type="compositionally biased region" description="Basic and acidic residues" evidence="1">
    <location>
        <begin position="375"/>
        <end position="391"/>
    </location>
</feature>
<reference evidence="3" key="1">
    <citation type="journal article" date="2017" name="bioRxiv">
        <title>Comparative analysis of the genomes of Stylophora pistillata and Acropora digitifera provides evidence for extensive differences between species of corals.</title>
        <authorList>
            <person name="Voolstra C.R."/>
            <person name="Li Y."/>
            <person name="Liew Y.J."/>
            <person name="Baumgarten S."/>
            <person name="Zoccola D."/>
            <person name="Flot J.-F."/>
            <person name="Tambutte S."/>
            <person name="Allemand D."/>
            <person name="Aranda M."/>
        </authorList>
    </citation>
    <scope>NUCLEOTIDE SEQUENCE [LARGE SCALE GENOMIC DNA]</scope>
</reference>
<dbReference type="EMBL" id="LSMT01000131">
    <property type="protein sequence ID" value="PFX26211.1"/>
    <property type="molecule type" value="Genomic_DNA"/>
</dbReference>
<feature type="compositionally biased region" description="Basic and acidic residues" evidence="1">
    <location>
        <begin position="420"/>
        <end position="429"/>
    </location>
</feature>
<organism evidence="2 3">
    <name type="scientific">Stylophora pistillata</name>
    <name type="common">Smooth cauliflower coral</name>
    <dbReference type="NCBI Taxonomy" id="50429"/>
    <lineage>
        <taxon>Eukaryota</taxon>
        <taxon>Metazoa</taxon>
        <taxon>Cnidaria</taxon>
        <taxon>Anthozoa</taxon>
        <taxon>Hexacorallia</taxon>
        <taxon>Scleractinia</taxon>
        <taxon>Astrocoeniina</taxon>
        <taxon>Pocilloporidae</taxon>
        <taxon>Stylophora</taxon>
    </lineage>
</organism>
<dbReference type="OrthoDB" id="5982328at2759"/>
<feature type="region of interest" description="Disordered" evidence="1">
    <location>
        <begin position="311"/>
        <end position="397"/>
    </location>
</feature>
<feature type="compositionally biased region" description="Basic and acidic residues" evidence="1">
    <location>
        <begin position="334"/>
        <end position="349"/>
    </location>
</feature>
<accession>A0A2B4S8J1</accession>
<evidence type="ECO:0000313" key="3">
    <source>
        <dbReference type="Proteomes" id="UP000225706"/>
    </source>
</evidence>
<feature type="region of interest" description="Disordered" evidence="1">
    <location>
        <begin position="411"/>
        <end position="600"/>
    </location>
</feature>
<feature type="compositionally biased region" description="Polar residues" evidence="1">
    <location>
        <begin position="591"/>
        <end position="600"/>
    </location>
</feature>
<feature type="compositionally biased region" description="Basic residues" evidence="1">
    <location>
        <begin position="83"/>
        <end position="93"/>
    </location>
</feature>
<comment type="caution">
    <text evidence="2">The sequence shown here is derived from an EMBL/GenBank/DDBJ whole genome shotgun (WGS) entry which is preliminary data.</text>
</comment>
<dbReference type="AlphaFoldDB" id="A0A2B4S8J1"/>
<feature type="compositionally biased region" description="Polar residues" evidence="1">
    <location>
        <begin position="433"/>
        <end position="444"/>
    </location>
</feature>
<feature type="compositionally biased region" description="Polar residues" evidence="1">
    <location>
        <begin position="490"/>
        <end position="502"/>
    </location>
</feature>
<evidence type="ECO:0000313" key="2">
    <source>
        <dbReference type="EMBL" id="PFX26211.1"/>
    </source>
</evidence>
<keyword evidence="3" id="KW-1185">Reference proteome</keyword>
<proteinExistence type="predicted"/>